<evidence type="ECO:0000259" key="1">
    <source>
        <dbReference type="Pfam" id="PF01208"/>
    </source>
</evidence>
<dbReference type="Proteomes" id="UP000649604">
    <property type="component" value="Unassembled WGS sequence"/>
</dbReference>
<comment type="caution">
    <text evidence="2">The sequence shown here is derived from an EMBL/GenBank/DDBJ whole genome shotgun (WGS) entry which is preliminary data.</text>
</comment>
<evidence type="ECO:0000313" key="3">
    <source>
        <dbReference type="Proteomes" id="UP000649604"/>
    </source>
</evidence>
<dbReference type="InterPro" id="IPR052024">
    <property type="entry name" value="Methanogen_methyltrans"/>
</dbReference>
<dbReference type="SUPFAM" id="SSF51726">
    <property type="entry name" value="UROD/MetE-like"/>
    <property type="match status" value="1"/>
</dbReference>
<dbReference type="GO" id="GO:0006779">
    <property type="term" value="P:porphyrin-containing compound biosynthetic process"/>
    <property type="evidence" value="ECO:0007669"/>
    <property type="project" value="InterPro"/>
</dbReference>
<proteinExistence type="predicted"/>
<evidence type="ECO:0000313" key="2">
    <source>
        <dbReference type="EMBL" id="MBD3323489.1"/>
    </source>
</evidence>
<accession>A0A9D5Q496</accession>
<gene>
    <name evidence="2" type="ORF">GF339_02825</name>
</gene>
<organism evidence="2 3">
    <name type="scientific">candidate division KSB3 bacterium</name>
    <dbReference type="NCBI Taxonomy" id="2044937"/>
    <lineage>
        <taxon>Bacteria</taxon>
        <taxon>candidate division KSB3</taxon>
    </lineage>
</organism>
<name>A0A9D5Q496_9BACT</name>
<reference evidence="2" key="1">
    <citation type="submission" date="2019-11" db="EMBL/GenBank/DDBJ databases">
        <title>Microbial mats filling the niche in hypersaline microbial mats.</title>
        <authorList>
            <person name="Wong H.L."/>
            <person name="Macleod F.I."/>
            <person name="White R.A. III"/>
            <person name="Burns B.P."/>
        </authorList>
    </citation>
    <scope>NUCLEOTIDE SEQUENCE</scope>
    <source>
        <strain evidence="2">Rbin_158</strain>
    </source>
</reference>
<dbReference type="InterPro" id="IPR038071">
    <property type="entry name" value="UROD/MetE-like_sf"/>
</dbReference>
<dbReference type="AlphaFoldDB" id="A0A9D5Q496"/>
<dbReference type="PANTHER" id="PTHR47099:SF1">
    <property type="entry name" value="METHYLCOBAMIDE:COM METHYLTRANSFERASE MTBA"/>
    <property type="match status" value="1"/>
</dbReference>
<dbReference type="EMBL" id="WJJP01000084">
    <property type="protein sequence ID" value="MBD3323489.1"/>
    <property type="molecule type" value="Genomic_DNA"/>
</dbReference>
<dbReference type="GO" id="GO:0004853">
    <property type="term" value="F:uroporphyrinogen decarboxylase activity"/>
    <property type="evidence" value="ECO:0007669"/>
    <property type="project" value="InterPro"/>
</dbReference>
<dbReference type="InterPro" id="IPR000257">
    <property type="entry name" value="Uroporphyrinogen_deCOase"/>
</dbReference>
<feature type="domain" description="Uroporphyrinogen decarboxylase (URO-D)" evidence="1">
    <location>
        <begin position="102"/>
        <end position="369"/>
    </location>
</feature>
<dbReference type="Gene3D" id="3.20.20.210">
    <property type="match status" value="1"/>
</dbReference>
<sequence length="379" mass="42528">MTPKERVIAVLNHQEPDRVPTGENQFDGQLVEKILGHSTLYNMGWAELEALWEGKRDEIVRDYCTAHVDIPKALEWDYVRVPVVPAAGEYQRPQMTGEFSWLDAQGYEVHVNPDAGNVIVRSQFPEMHIDDLPDPDEPFSVDPTTLEAIRHVVSELGETHFIIGRTPVDGTFPWSQTIGMENFLIAMISDPEFVQRAIEVYVNRSIAYIEAMLEAGVDGIMTTDDYSDNRGPIMGKKLFQQFILPGIERQCDAIHRLGGYFVKHTDGNVWDILDDLVAIGIDGWHGIQPNIGMDLALLHERHGKDLCFFGGVNCETLIAGTPAEVREEVRYAIQHAAPGGGLVITNSNVVQPGSRYENYTAMRQAVRDYGQYPIRTDAH</sequence>
<protein>
    <recommendedName>
        <fullName evidence="1">Uroporphyrinogen decarboxylase (URO-D) domain-containing protein</fullName>
    </recommendedName>
</protein>
<dbReference type="PANTHER" id="PTHR47099">
    <property type="entry name" value="METHYLCOBAMIDE:COM METHYLTRANSFERASE MTBA"/>
    <property type="match status" value="1"/>
</dbReference>
<dbReference type="Pfam" id="PF01208">
    <property type="entry name" value="URO-D"/>
    <property type="match status" value="1"/>
</dbReference>